<evidence type="ECO:0000313" key="1">
    <source>
        <dbReference type="EMBL" id="EFA83701.1"/>
    </source>
</evidence>
<evidence type="ECO:0008006" key="3">
    <source>
        <dbReference type="Google" id="ProtNLM"/>
    </source>
</evidence>
<dbReference type="SUPFAM" id="SSF48403">
    <property type="entry name" value="Ankyrin repeat"/>
    <property type="match status" value="1"/>
</dbReference>
<dbReference type="RefSeq" id="XP_020435818.1">
    <property type="nucleotide sequence ID" value="XM_020573746.1"/>
</dbReference>
<proteinExistence type="predicted"/>
<name>D3B303_HETP5</name>
<dbReference type="FunCoup" id="D3B303">
    <property type="interactions" value="23"/>
</dbReference>
<sequence length="726" mass="83297">MDNNNLDIKIFRKLKAYDATGSKIKRWNQLTFRWICENKYFGLLRYWVDAHYDLVEELNQSVMLRMPLTLETYDERLDENVVLFRHCSITTFMENNRDLGLFLFIYFRFQNHFELAREPVNSRYEVSFNVLESACLAGNLDIVETLIRNKFKINNKQEALVKTGRSGNMKLLERIAKLCAPIDISVIKDMIRENRRKNVIPIDMILYLLRNPQYFKTLFSVDGHLLYHIVQFNHLDLLKFLIEELNLDITSSQTAQTLNATFDYSANAGIDMFNYVLELLTKAKWTLVISSLGFSGLIALYKQIDDELFFQLYSTIPKSEYVIRTAQSIAVSKSHIDLLKKLVDLEGIPALTSPIIISAFKVGNIDIIRTVLSIYGNHVGIEREERDKLILEMVKAGNLELLQLIITIGIDPPPIGTSVMTEAARLGQLEIVKYIRKNRVEGCEPHTLAWCIANGSSQEMIDFLLDECMPFFSVKSLEPIKNACGRGDILLVQKLLSFGFAIDHEALEIAAANNHLDIVKSLDMYAGSQTAMNLAAENGHLETVIYLHNHRKEGCNHLAMDRALQNGCMDVVRFLHDNRTEGCTPTGIDKSLSYGQTAAIKFVVENRSERWTHNGLHSAVLNGHFKLARYAMSILNNLSQQSINSFLKYETKDFNYRAIQFYYYIGLIKIDDIKEVIVSKDDIDAKLFLLGLINPKTKYSRYDNVRRDSQLNAQVTLQQFLKNVQR</sequence>
<organism evidence="1 2">
    <name type="scientific">Heterostelium pallidum (strain ATCC 26659 / Pp 5 / PN500)</name>
    <name type="common">Cellular slime mold</name>
    <name type="synonym">Polysphondylium pallidum</name>
    <dbReference type="NCBI Taxonomy" id="670386"/>
    <lineage>
        <taxon>Eukaryota</taxon>
        <taxon>Amoebozoa</taxon>
        <taxon>Evosea</taxon>
        <taxon>Eumycetozoa</taxon>
        <taxon>Dictyostelia</taxon>
        <taxon>Acytosteliales</taxon>
        <taxon>Acytosteliaceae</taxon>
        <taxon>Heterostelium</taxon>
    </lineage>
</organism>
<dbReference type="GeneID" id="31358291"/>
<dbReference type="InterPro" id="IPR002110">
    <property type="entry name" value="Ankyrin_rpt"/>
</dbReference>
<dbReference type="EMBL" id="ADBJ01000010">
    <property type="protein sequence ID" value="EFA83701.1"/>
    <property type="molecule type" value="Genomic_DNA"/>
</dbReference>
<dbReference type="AlphaFoldDB" id="D3B303"/>
<protein>
    <recommendedName>
        <fullName evidence="3">Ankyrin repeat protein</fullName>
    </recommendedName>
</protein>
<reference evidence="1 2" key="1">
    <citation type="journal article" date="2011" name="Genome Res.">
        <title>Phylogeny-wide analysis of social amoeba genomes highlights ancient origins for complex intercellular communication.</title>
        <authorList>
            <person name="Heidel A.J."/>
            <person name="Lawal H.M."/>
            <person name="Felder M."/>
            <person name="Schilde C."/>
            <person name="Helps N.R."/>
            <person name="Tunggal B."/>
            <person name="Rivero F."/>
            <person name="John U."/>
            <person name="Schleicher M."/>
            <person name="Eichinger L."/>
            <person name="Platzer M."/>
            <person name="Noegel A.A."/>
            <person name="Schaap P."/>
            <person name="Gloeckner G."/>
        </authorList>
    </citation>
    <scope>NUCLEOTIDE SEQUENCE [LARGE SCALE GENOMIC DNA]</scope>
    <source>
        <strain evidence="2">ATCC 26659 / Pp 5 / PN500</strain>
    </source>
</reference>
<dbReference type="Pfam" id="PF12796">
    <property type="entry name" value="Ank_2"/>
    <property type="match status" value="1"/>
</dbReference>
<dbReference type="InParanoid" id="D3B303"/>
<dbReference type="SMART" id="SM00248">
    <property type="entry name" value="ANK"/>
    <property type="match status" value="8"/>
</dbReference>
<dbReference type="InterPro" id="IPR036770">
    <property type="entry name" value="Ankyrin_rpt-contain_sf"/>
</dbReference>
<comment type="caution">
    <text evidence="1">The sequence shown here is derived from an EMBL/GenBank/DDBJ whole genome shotgun (WGS) entry which is preliminary data.</text>
</comment>
<evidence type="ECO:0000313" key="2">
    <source>
        <dbReference type="Proteomes" id="UP000001396"/>
    </source>
</evidence>
<keyword evidence="2" id="KW-1185">Reference proteome</keyword>
<dbReference type="PANTHER" id="PTHR46586:SF3">
    <property type="entry name" value="ANKYRIN REPEAT-CONTAINING PROTEIN"/>
    <property type="match status" value="1"/>
</dbReference>
<dbReference type="PANTHER" id="PTHR46586">
    <property type="entry name" value="ANKYRIN REPEAT-CONTAINING PROTEIN"/>
    <property type="match status" value="1"/>
</dbReference>
<accession>D3B303</accession>
<dbReference type="InterPro" id="IPR052050">
    <property type="entry name" value="SecEffector_AnkRepeat"/>
</dbReference>
<dbReference type="Proteomes" id="UP000001396">
    <property type="component" value="Unassembled WGS sequence"/>
</dbReference>
<gene>
    <name evidence="1" type="ORF">PPL_02768</name>
</gene>
<dbReference type="Gene3D" id="1.25.40.20">
    <property type="entry name" value="Ankyrin repeat-containing domain"/>
    <property type="match status" value="2"/>
</dbReference>